<dbReference type="InterPro" id="IPR013083">
    <property type="entry name" value="Znf_RING/FYVE/PHD"/>
</dbReference>
<sequence>MEVRSGRLDSFSGEDLESARDVLISRFTVGKKSADHNRALIKRIFSGATFHCHRAGREVPTAGCSLALGEVGGRCVAVGCYRHVPAPRRSSLQGFTELLLLAVETEYERQGNGRAIVAVILRDSWRAGSARLLVVSTGHAFWKKPSLQLSELGSPTDVEQPVFAPWSAGISIVGREARACSEPRQRSPQPAPQRVGQGGEARRRGGECNPNHPRYAGGDEAQEAAPSRKAAAAKRAPATSTPRRPASQTAATQAPAARPAPVAARAAPSKPLAGSSGLRCRSCDAPGAQRREASNGGALCRACYGRWIAREYCPVCERLWSDVGDDACMLQCDSCDCWVHARCERLSPASVARWCDLCYSCPSCRDAAPGEQLPAPPRSAAVRPCFSCQAAPAVGEVEVPEHGAVPLCGHCQARWEGREYCPVCNQLWKEAADDDDEGGAEEDMVQCDACSLWVHTACESMAPDEARAEVSGARLTVWYEEEVGDQAVDVPYSGMVKRFDPRDGLYVKFAGFPEEFLITNEDDWQWGSHSAGVGAGGGHASCLCSAAGRTVTAAAAPAAAPVTPSASTSSSFDPALAERYKSHAVRFEPLTAANVESKMRGLCEGLEKVYGSMPFARKEWGTSILGTLVGLICAQTCRNSWSSIGYANFQATFPGPNGEPDWDLVRRSRVEALEPCIQHGPYYHTKAERIHGLLQKAYEDFGAGTSFEALHTWPSEKVRSYLMAISGLSGKSIACLLLYRMNRLSFAVDANVLRMMTRLGWLKSLGIMPVEGLAIGDRRVVARIGLLPAPPPRRAPAAAAATARRDSSTDVVAVGIAVERESGRIVLRLQPIPMPVRLQLCAKQPKPPRPALTFRPSGAGTKKRRCGAPALLPAPAHRSWPQAPPHAQLQAMAGMLQQPFLPAPTPPASPPPCDPLEDVTMDAAEGGATDEAEESISGGTADAAEVAMDLAEGSILDLTEEGEEGGMDAMEACEMGVDDRVLVRDVIAEAIGRLPSAPGVPSATRKPGVPLAFGFSPYDVSGKIGPEEPPQQAASSTDMTSDAWRAAPGSAALKVTGAPKMYCRVHSTYHVCDWTRQRAKEMAAAKAPKAAGGAASARASQSAHRRASGVGDIEDLPKHPQANIKRFSVRAQQFMREILPQDEDPPAEPSREKRELQTLLYRAHVYMITHGAILCGETPSCDQCPIRASCDPVAPTATVLNPADESASLTEALPAECGGRVSLSSAGAASGAEPLQEPPAGKDAAGIADGTVEDMPEDPGRAAPPRPSALPAGSPTEKELAELHKLARGEGDTHYQLRQARAVLDESIAPRHAGDATPRLLLVKSIVGEHACGRLLFSPWTAFKGIFPMHGTYFFQNEVFEDESAGEVHVPLASLGTSHPVYLGKSIEGVLRGRGSRELQLLFRHGYVCIRRFRTSSWRLLPLVLDPPRLLKYNALPSGVAVQIGLHTAAEAAAATSDGADVSPDPAEASRRAVARATGVRLFGLYVAAGGALCMRESVWRRVVLSIHPDRGGDVTTFQLLNDWKRLLDSGEELPREVAGEIERASDEGLAATAVALALKIESDLRSRAAELGLPPPALLKGPGVADGDADAVVGEASGVHTDMDSHSA</sequence>
<dbReference type="Pfam" id="PF15628">
    <property type="entry name" value="RRM_DME"/>
    <property type="match status" value="1"/>
</dbReference>
<evidence type="ECO:0000256" key="1">
    <source>
        <dbReference type="ARBA" id="ARBA00004123"/>
    </source>
</evidence>
<evidence type="ECO:0000256" key="6">
    <source>
        <dbReference type="ARBA" id="ARBA00023004"/>
    </source>
</evidence>
<evidence type="ECO:0000313" key="13">
    <source>
        <dbReference type="Proteomes" id="UP000013827"/>
    </source>
</evidence>
<dbReference type="SUPFAM" id="SSF57903">
    <property type="entry name" value="FYVE/PHD zinc finger"/>
    <property type="match status" value="2"/>
</dbReference>
<feature type="region of interest" description="Disordered" evidence="10">
    <location>
        <begin position="1590"/>
        <end position="1609"/>
    </location>
</feature>
<evidence type="ECO:0000256" key="7">
    <source>
        <dbReference type="ARBA" id="ARBA00023125"/>
    </source>
</evidence>
<evidence type="ECO:0000256" key="10">
    <source>
        <dbReference type="SAM" id="MobiDB-lite"/>
    </source>
</evidence>
<dbReference type="InterPro" id="IPR019787">
    <property type="entry name" value="Znf_PHD-finger"/>
</dbReference>
<dbReference type="SUPFAM" id="SSF48150">
    <property type="entry name" value="DNA-glycosylase"/>
    <property type="match status" value="1"/>
</dbReference>
<dbReference type="GO" id="GO:0006284">
    <property type="term" value="P:base-excision repair"/>
    <property type="evidence" value="ECO:0007669"/>
    <property type="project" value="InterPro"/>
</dbReference>
<dbReference type="Proteomes" id="UP000013827">
    <property type="component" value="Unassembled WGS sequence"/>
</dbReference>
<dbReference type="InterPro" id="IPR011011">
    <property type="entry name" value="Znf_FYVE_PHD"/>
</dbReference>
<dbReference type="InterPro" id="IPR003265">
    <property type="entry name" value="HhH-GPD_domain"/>
</dbReference>
<dbReference type="KEGG" id="ehx:EMIHUDRAFT_451890"/>
<organism evidence="12 13">
    <name type="scientific">Emiliania huxleyi (strain CCMP1516)</name>
    <dbReference type="NCBI Taxonomy" id="280463"/>
    <lineage>
        <taxon>Eukaryota</taxon>
        <taxon>Haptista</taxon>
        <taxon>Haptophyta</taxon>
        <taxon>Prymnesiophyceae</taxon>
        <taxon>Isochrysidales</taxon>
        <taxon>Noelaerhabdaceae</taxon>
        <taxon>Emiliania</taxon>
    </lineage>
</organism>
<dbReference type="Gene3D" id="1.10.1670.10">
    <property type="entry name" value="Helix-hairpin-Helix base-excision DNA repair enzymes (C-terminal)"/>
    <property type="match status" value="2"/>
</dbReference>
<feature type="region of interest" description="Disordered" evidence="10">
    <location>
        <begin position="1223"/>
        <end position="1278"/>
    </location>
</feature>
<keyword evidence="8" id="KW-0539">Nucleus</keyword>
<dbReference type="Pfam" id="PF00628">
    <property type="entry name" value="PHD"/>
    <property type="match status" value="1"/>
</dbReference>
<dbReference type="GO" id="GO:0019104">
    <property type="term" value="F:DNA N-glycosylase activity"/>
    <property type="evidence" value="ECO:0007669"/>
    <property type="project" value="InterPro"/>
</dbReference>
<keyword evidence="3" id="KW-0479">Metal-binding</keyword>
<evidence type="ECO:0000256" key="2">
    <source>
        <dbReference type="ARBA" id="ARBA00005646"/>
    </source>
</evidence>
<dbReference type="GeneID" id="17260047"/>
<dbReference type="RefSeq" id="XP_005766191.1">
    <property type="nucleotide sequence ID" value="XM_005766134.1"/>
</dbReference>
<feature type="domain" description="PHD-type" evidence="11">
    <location>
        <begin position="310"/>
        <end position="367"/>
    </location>
</feature>
<proteinExistence type="inferred from homology"/>
<evidence type="ECO:0000256" key="9">
    <source>
        <dbReference type="PROSITE-ProRule" id="PRU00146"/>
    </source>
</evidence>
<dbReference type="eggNOG" id="KOG1084">
    <property type="taxonomic scope" value="Eukaryota"/>
</dbReference>
<dbReference type="InterPro" id="IPR011257">
    <property type="entry name" value="DNA_glycosylase"/>
</dbReference>
<dbReference type="GO" id="GO:0035514">
    <property type="term" value="F:DNA demethylase activity"/>
    <property type="evidence" value="ECO:0007669"/>
    <property type="project" value="InterPro"/>
</dbReference>
<evidence type="ECO:0000259" key="11">
    <source>
        <dbReference type="PROSITE" id="PS50016"/>
    </source>
</evidence>
<protein>
    <recommendedName>
        <fullName evidence="11">PHD-type domain-containing protein</fullName>
    </recommendedName>
</protein>
<accession>A0A0D3IR77</accession>
<reference evidence="13" key="1">
    <citation type="journal article" date="2013" name="Nature">
        <title>Pan genome of the phytoplankton Emiliania underpins its global distribution.</title>
        <authorList>
            <person name="Read B.A."/>
            <person name="Kegel J."/>
            <person name="Klute M.J."/>
            <person name="Kuo A."/>
            <person name="Lefebvre S.C."/>
            <person name="Maumus F."/>
            <person name="Mayer C."/>
            <person name="Miller J."/>
            <person name="Monier A."/>
            <person name="Salamov A."/>
            <person name="Young J."/>
            <person name="Aguilar M."/>
            <person name="Claverie J.M."/>
            <person name="Frickenhaus S."/>
            <person name="Gonzalez K."/>
            <person name="Herman E.K."/>
            <person name="Lin Y.C."/>
            <person name="Napier J."/>
            <person name="Ogata H."/>
            <person name="Sarno A.F."/>
            <person name="Shmutz J."/>
            <person name="Schroeder D."/>
            <person name="de Vargas C."/>
            <person name="Verret F."/>
            <person name="von Dassow P."/>
            <person name="Valentin K."/>
            <person name="Van de Peer Y."/>
            <person name="Wheeler G."/>
            <person name="Dacks J.B."/>
            <person name="Delwiche C.F."/>
            <person name="Dyhrman S.T."/>
            <person name="Glockner G."/>
            <person name="John U."/>
            <person name="Richards T."/>
            <person name="Worden A.Z."/>
            <person name="Zhang X."/>
            <person name="Grigoriev I.V."/>
            <person name="Allen A.E."/>
            <person name="Bidle K."/>
            <person name="Borodovsky M."/>
            <person name="Bowler C."/>
            <person name="Brownlee C."/>
            <person name="Cock J.M."/>
            <person name="Elias M."/>
            <person name="Gladyshev V.N."/>
            <person name="Groth M."/>
            <person name="Guda C."/>
            <person name="Hadaegh A."/>
            <person name="Iglesias-Rodriguez M.D."/>
            <person name="Jenkins J."/>
            <person name="Jones B.M."/>
            <person name="Lawson T."/>
            <person name="Leese F."/>
            <person name="Lindquist E."/>
            <person name="Lobanov A."/>
            <person name="Lomsadze A."/>
            <person name="Malik S.B."/>
            <person name="Marsh M.E."/>
            <person name="Mackinder L."/>
            <person name="Mock T."/>
            <person name="Mueller-Roeber B."/>
            <person name="Pagarete A."/>
            <person name="Parker M."/>
            <person name="Probert I."/>
            <person name="Quesneville H."/>
            <person name="Raines C."/>
            <person name="Rensing S.A."/>
            <person name="Riano-Pachon D.M."/>
            <person name="Richier S."/>
            <person name="Rokitta S."/>
            <person name="Shiraiwa Y."/>
            <person name="Soanes D.M."/>
            <person name="van der Giezen M."/>
            <person name="Wahlund T.M."/>
            <person name="Williams B."/>
            <person name="Wilson W."/>
            <person name="Wolfe G."/>
            <person name="Wurch L.L."/>
        </authorList>
    </citation>
    <scope>NUCLEOTIDE SEQUENCE</scope>
</reference>
<dbReference type="PANTHER" id="PTHR46213">
    <property type="entry name" value="TRANSCRIPTIONAL ACTIVATOR DEMETER"/>
    <property type="match status" value="1"/>
</dbReference>
<feature type="compositionally biased region" description="Low complexity" evidence="10">
    <location>
        <begin position="1223"/>
        <end position="1232"/>
    </location>
</feature>
<dbReference type="PROSITE" id="PS50016">
    <property type="entry name" value="ZF_PHD_2"/>
    <property type="match status" value="1"/>
</dbReference>
<evidence type="ECO:0000313" key="12">
    <source>
        <dbReference type="EnsemblProtists" id="EOD13762"/>
    </source>
</evidence>
<comment type="similarity">
    <text evidence="2">Belongs to the DNA glycosylase family. DEMETER subfamily.</text>
</comment>
<keyword evidence="4 9" id="KW-0863">Zinc-finger</keyword>
<evidence type="ECO:0000256" key="5">
    <source>
        <dbReference type="ARBA" id="ARBA00022833"/>
    </source>
</evidence>
<dbReference type="GO" id="GO:0008270">
    <property type="term" value="F:zinc ion binding"/>
    <property type="evidence" value="ECO:0007669"/>
    <property type="project" value="UniProtKB-KW"/>
</dbReference>
<reference evidence="12" key="2">
    <citation type="submission" date="2024-10" db="UniProtKB">
        <authorList>
            <consortium name="EnsemblProtists"/>
        </authorList>
    </citation>
    <scope>IDENTIFICATION</scope>
</reference>
<keyword evidence="7" id="KW-0238">DNA-binding</keyword>
<evidence type="ECO:0000256" key="3">
    <source>
        <dbReference type="ARBA" id="ARBA00022723"/>
    </source>
</evidence>
<feature type="compositionally biased region" description="Low complexity" evidence="10">
    <location>
        <begin position="186"/>
        <end position="195"/>
    </location>
</feature>
<keyword evidence="5" id="KW-0862">Zinc</keyword>
<evidence type="ECO:0000256" key="4">
    <source>
        <dbReference type="ARBA" id="ARBA00022771"/>
    </source>
</evidence>
<dbReference type="PaxDb" id="2903-EOD13762"/>
<dbReference type="InterPro" id="IPR028925">
    <property type="entry name" value="RRM_DME"/>
</dbReference>
<feature type="region of interest" description="Disordered" evidence="10">
    <location>
        <begin position="177"/>
        <end position="280"/>
    </location>
</feature>
<dbReference type="InterPro" id="IPR044811">
    <property type="entry name" value="DME/ROS1"/>
</dbReference>
<dbReference type="EnsemblProtists" id="EOD13762">
    <property type="protein sequence ID" value="EOD13762"/>
    <property type="gene ID" value="EMIHUDRAFT_451890"/>
</dbReference>
<dbReference type="SMART" id="SM00249">
    <property type="entry name" value="PHD"/>
    <property type="match status" value="2"/>
</dbReference>
<dbReference type="Gene3D" id="3.30.40.10">
    <property type="entry name" value="Zinc/RING finger domain, C3HC4 (zinc finger)"/>
    <property type="match status" value="2"/>
</dbReference>
<dbReference type="InterPro" id="IPR001965">
    <property type="entry name" value="Znf_PHD"/>
</dbReference>
<feature type="region of interest" description="Disordered" evidence="10">
    <location>
        <begin position="844"/>
        <end position="865"/>
    </location>
</feature>
<name>A0A0D3IR77_EMIH1</name>
<feature type="compositionally biased region" description="Low complexity" evidence="10">
    <location>
        <begin position="224"/>
        <end position="269"/>
    </location>
</feature>
<dbReference type="CDD" id="cd00056">
    <property type="entry name" value="ENDO3c"/>
    <property type="match status" value="1"/>
</dbReference>
<dbReference type="GO" id="GO:0005634">
    <property type="term" value="C:nucleus"/>
    <property type="evidence" value="ECO:0007669"/>
    <property type="project" value="UniProtKB-SubCell"/>
</dbReference>
<keyword evidence="13" id="KW-1185">Reference proteome</keyword>
<dbReference type="GO" id="GO:0141166">
    <property type="term" value="P:chromosomal 5-methylcytosine DNA demethylation pathway"/>
    <property type="evidence" value="ECO:0007669"/>
    <property type="project" value="InterPro"/>
</dbReference>
<dbReference type="GO" id="GO:0003677">
    <property type="term" value="F:DNA binding"/>
    <property type="evidence" value="ECO:0007669"/>
    <property type="project" value="UniProtKB-KW"/>
</dbReference>
<dbReference type="Gene3D" id="1.10.340.30">
    <property type="entry name" value="Hypothetical protein, domain 2"/>
    <property type="match status" value="1"/>
</dbReference>
<dbReference type="InterPro" id="IPR023170">
    <property type="entry name" value="HhH_base_excis_C"/>
</dbReference>
<comment type="subcellular location">
    <subcellularLocation>
        <location evidence="1">Nucleus</location>
    </subcellularLocation>
</comment>
<evidence type="ECO:0000256" key="8">
    <source>
        <dbReference type="ARBA" id="ARBA00023242"/>
    </source>
</evidence>
<keyword evidence="6" id="KW-0408">Iron</keyword>
<dbReference type="HOGENOM" id="CLU_243959_0_0_1"/>